<proteinExistence type="predicted"/>
<organism evidence="1 2">
    <name type="scientific">Candidatus Scybalenecus merdavium</name>
    <dbReference type="NCBI Taxonomy" id="2840939"/>
    <lineage>
        <taxon>Bacteria</taxon>
        <taxon>Bacillati</taxon>
        <taxon>Bacillota</taxon>
        <taxon>Clostridia</taxon>
        <taxon>Eubacteriales</taxon>
        <taxon>Oscillospiraceae</taxon>
        <taxon>Oscillospiraceae incertae sedis</taxon>
        <taxon>Candidatus Scybalenecus</taxon>
    </lineage>
</organism>
<dbReference type="AlphaFoldDB" id="A0A9D1MW61"/>
<dbReference type="NCBIfam" id="TIGR00022">
    <property type="entry name" value="YhcH/YjgK/YiaL family protein"/>
    <property type="match status" value="1"/>
</dbReference>
<dbReference type="Gene3D" id="2.60.120.370">
    <property type="entry name" value="YhcH/YjgK/YiaL"/>
    <property type="match status" value="1"/>
</dbReference>
<dbReference type="PANTHER" id="PTHR34986:SF1">
    <property type="entry name" value="PROTEIN YIAL"/>
    <property type="match status" value="1"/>
</dbReference>
<dbReference type="InterPro" id="IPR037012">
    <property type="entry name" value="NanQ/TabA/YiaL_sf"/>
</dbReference>
<name>A0A9D1MW61_9FIRM</name>
<dbReference type="Pfam" id="PF04074">
    <property type="entry name" value="DUF386"/>
    <property type="match status" value="1"/>
</dbReference>
<dbReference type="GO" id="GO:0005829">
    <property type="term" value="C:cytosol"/>
    <property type="evidence" value="ECO:0007669"/>
    <property type="project" value="TreeGrafter"/>
</dbReference>
<comment type="caution">
    <text evidence="1">The sequence shown here is derived from an EMBL/GenBank/DDBJ whole genome shotgun (WGS) entry which is preliminary data.</text>
</comment>
<dbReference type="Proteomes" id="UP000824125">
    <property type="component" value="Unassembled WGS sequence"/>
</dbReference>
<dbReference type="EMBL" id="DVNM01000044">
    <property type="protein sequence ID" value="HIU69841.1"/>
    <property type="molecule type" value="Genomic_DNA"/>
</dbReference>
<dbReference type="PANTHER" id="PTHR34986">
    <property type="entry name" value="EVOLVED BETA-GALACTOSIDASE SUBUNIT BETA"/>
    <property type="match status" value="1"/>
</dbReference>
<evidence type="ECO:0000313" key="2">
    <source>
        <dbReference type="Proteomes" id="UP000824125"/>
    </source>
</evidence>
<dbReference type="SUPFAM" id="SSF51197">
    <property type="entry name" value="Clavaminate synthase-like"/>
    <property type="match status" value="1"/>
</dbReference>
<gene>
    <name evidence="1" type="ORF">IAD23_07795</name>
</gene>
<evidence type="ECO:0000313" key="1">
    <source>
        <dbReference type="EMBL" id="HIU69841.1"/>
    </source>
</evidence>
<sequence length="154" mass="17599">MIFDKMENISAHFDEVPLLKQVAAFMKEFEAKDLPDGQYTIDGARVFANIQSYRTQPQTAENHFEAHKKYMDVQYIVRGVEKIRWARLDRVTMVEERYSSGGDIAFYDGDAMLDFTLTAGTFLLLAPQDAHMPGLSAEKDVNVRKIVFKIQVDA</sequence>
<protein>
    <submittedName>
        <fullName evidence="1">YhcH/YjgK/YiaL family protein</fullName>
    </submittedName>
</protein>
<accession>A0A9D1MW61</accession>
<reference evidence="1" key="2">
    <citation type="journal article" date="2021" name="PeerJ">
        <title>Extensive microbial diversity within the chicken gut microbiome revealed by metagenomics and culture.</title>
        <authorList>
            <person name="Gilroy R."/>
            <person name="Ravi A."/>
            <person name="Getino M."/>
            <person name="Pursley I."/>
            <person name="Horton D.L."/>
            <person name="Alikhan N.F."/>
            <person name="Baker D."/>
            <person name="Gharbi K."/>
            <person name="Hall N."/>
            <person name="Watson M."/>
            <person name="Adriaenssens E.M."/>
            <person name="Foster-Nyarko E."/>
            <person name="Jarju S."/>
            <person name="Secka A."/>
            <person name="Antonio M."/>
            <person name="Oren A."/>
            <person name="Chaudhuri R.R."/>
            <person name="La Ragione R."/>
            <person name="Hildebrand F."/>
            <person name="Pallen M.J."/>
        </authorList>
    </citation>
    <scope>NUCLEOTIDE SEQUENCE</scope>
    <source>
        <strain evidence="1">CHK176-6737</strain>
    </source>
</reference>
<dbReference type="InterPro" id="IPR004375">
    <property type="entry name" value="NanQ/TabA/YiaL"/>
</dbReference>
<reference evidence="1" key="1">
    <citation type="submission" date="2020-10" db="EMBL/GenBank/DDBJ databases">
        <authorList>
            <person name="Gilroy R."/>
        </authorList>
    </citation>
    <scope>NUCLEOTIDE SEQUENCE</scope>
    <source>
        <strain evidence="1">CHK176-6737</strain>
    </source>
</reference>